<proteinExistence type="predicted"/>
<evidence type="ECO:0000313" key="2">
    <source>
        <dbReference type="Proteomes" id="UP000075442"/>
    </source>
</evidence>
<name>A0A150NL96_STRMT</name>
<sequence>MSKSRSVLDTFANPVEFNEVVKEQFTLPTEGIVMSFSTGQIEAADNKPAIAYGSLQCAESDEYELYSQINRTSNVPKFKVKLRGFSNQDLSSLVGQVVDLSNAEISFKQNKFQQPIGIDLVLNIEEVL</sequence>
<dbReference type="AlphaFoldDB" id="A0A150NL96"/>
<accession>A0A150NL96</accession>
<dbReference type="PATRIC" id="fig|28037.235.peg.1626"/>
<dbReference type="RefSeq" id="WP_000047113.1">
    <property type="nucleotide sequence ID" value="NZ_LROV01000006.1"/>
</dbReference>
<protein>
    <submittedName>
        <fullName evidence="1">Uncharacterized protein</fullName>
    </submittedName>
</protein>
<dbReference type="EMBL" id="LROU01000120">
    <property type="protein sequence ID" value="KYF34241.1"/>
    <property type="molecule type" value="Genomic_DNA"/>
</dbReference>
<gene>
    <name evidence="1" type="ORF">SMIM3I_00885</name>
</gene>
<organism evidence="1 2">
    <name type="scientific">Streptococcus mitis</name>
    <dbReference type="NCBI Taxonomy" id="28037"/>
    <lineage>
        <taxon>Bacteria</taxon>
        <taxon>Bacillati</taxon>
        <taxon>Bacillota</taxon>
        <taxon>Bacilli</taxon>
        <taxon>Lactobacillales</taxon>
        <taxon>Streptococcaceae</taxon>
        <taxon>Streptococcus</taxon>
        <taxon>Streptococcus mitis group</taxon>
    </lineage>
</organism>
<comment type="caution">
    <text evidence="1">The sequence shown here is derived from an EMBL/GenBank/DDBJ whole genome shotgun (WGS) entry which is preliminary data.</text>
</comment>
<dbReference type="Proteomes" id="UP000075442">
    <property type="component" value="Unassembled WGS sequence"/>
</dbReference>
<evidence type="ECO:0000313" key="1">
    <source>
        <dbReference type="EMBL" id="KYF34241.1"/>
    </source>
</evidence>
<reference evidence="1 2" key="1">
    <citation type="submission" date="2016-01" db="EMBL/GenBank/DDBJ databases">
        <title>Highly variable Streptococcus oralis 1 are common among viridans streptococci isolated from primates.</title>
        <authorList>
            <person name="Denapaite D."/>
            <person name="Rieger M."/>
            <person name="Koendgen S."/>
            <person name="Brueckner R."/>
            <person name="Ochigava I."/>
            <person name="Kappeler P."/>
            <person name="Maetz-Rensing K."/>
            <person name="Leendertz F."/>
        </authorList>
    </citation>
    <scope>NUCLEOTIDE SEQUENCE [LARGE SCALE GENOMIC DNA]</scope>
    <source>
        <strain evidence="1 2">M3-1</strain>
    </source>
</reference>